<protein>
    <submittedName>
        <fullName evidence="2">Protein containing DUF1801</fullName>
    </submittedName>
</protein>
<dbReference type="Pfam" id="PF08818">
    <property type="entry name" value="DUF1801"/>
    <property type="match status" value="1"/>
</dbReference>
<reference evidence="2" key="2">
    <citation type="journal article" date="2014" name="ISME J.">
        <title>Microbial stratification in low pH oxic and suboxic macroscopic growths along an acid mine drainage.</title>
        <authorList>
            <person name="Mendez-Garcia C."/>
            <person name="Mesa V."/>
            <person name="Sprenger R.R."/>
            <person name="Richter M."/>
            <person name="Diez M.S."/>
            <person name="Solano J."/>
            <person name="Bargiela R."/>
            <person name="Golyshina O.V."/>
            <person name="Manteca A."/>
            <person name="Ramos J.L."/>
            <person name="Gallego J.R."/>
            <person name="Llorente I."/>
            <person name="Martins Dos Santos V.A."/>
            <person name="Jensen O.N."/>
            <person name="Pelaez A.I."/>
            <person name="Sanchez J."/>
            <person name="Ferrer M."/>
        </authorList>
    </citation>
    <scope>NUCLEOTIDE SEQUENCE</scope>
</reference>
<dbReference type="InterPro" id="IPR014922">
    <property type="entry name" value="YdhG-like"/>
</dbReference>
<dbReference type="AlphaFoldDB" id="T0Z418"/>
<comment type="caution">
    <text evidence="2">The sequence shown here is derived from an EMBL/GenBank/DDBJ whole genome shotgun (WGS) entry which is preliminary data.</text>
</comment>
<dbReference type="Gene3D" id="3.90.1150.200">
    <property type="match status" value="1"/>
</dbReference>
<dbReference type="SUPFAM" id="SSF159888">
    <property type="entry name" value="YdhG-like"/>
    <property type="match status" value="1"/>
</dbReference>
<sequence>MAPRKSDGAPPKAAPDLEQVAEAMRETIRAVGPELRVEQKWGTPWYIGQDLVVAVGAFGHHVGVEFWRGTSLRDPSHLLEGTGKNLRHVKLRTVADATNPEMRALVREAIRLDLVEEKRVR</sequence>
<name>T0Z418_9ZZZZ</name>
<feature type="domain" description="YdhG-like" evidence="1">
    <location>
        <begin position="19"/>
        <end position="110"/>
    </location>
</feature>
<accession>T0Z418</accession>
<reference evidence="2" key="1">
    <citation type="submission" date="2013-08" db="EMBL/GenBank/DDBJ databases">
        <authorList>
            <person name="Mendez C."/>
            <person name="Richter M."/>
            <person name="Ferrer M."/>
            <person name="Sanchez J."/>
        </authorList>
    </citation>
    <scope>NUCLEOTIDE SEQUENCE</scope>
</reference>
<evidence type="ECO:0000313" key="2">
    <source>
        <dbReference type="EMBL" id="EQD42676.1"/>
    </source>
</evidence>
<dbReference type="EMBL" id="AUZZ01007390">
    <property type="protein sequence ID" value="EQD42676.1"/>
    <property type="molecule type" value="Genomic_DNA"/>
</dbReference>
<proteinExistence type="predicted"/>
<gene>
    <name evidence="2" type="ORF">B2A_10240</name>
</gene>
<evidence type="ECO:0000259" key="1">
    <source>
        <dbReference type="Pfam" id="PF08818"/>
    </source>
</evidence>
<organism evidence="2">
    <name type="scientific">mine drainage metagenome</name>
    <dbReference type="NCBI Taxonomy" id="410659"/>
    <lineage>
        <taxon>unclassified sequences</taxon>
        <taxon>metagenomes</taxon>
        <taxon>ecological metagenomes</taxon>
    </lineage>
</organism>